<organism evidence="8 9">
    <name type="scientific">Lactarius akahatsu</name>
    <dbReference type="NCBI Taxonomy" id="416441"/>
    <lineage>
        <taxon>Eukaryota</taxon>
        <taxon>Fungi</taxon>
        <taxon>Dikarya</taxon>
        <taxon>Basidiomycota</taxon>
        <taxon>Agaricomycotina</taxon>
        <taxon>Agaricomycetes</taxon>
        <taxon>Russulales</taxon>
        <taxon>Russulaceae</taxon>
        <taxon>Lactarius</taxon>
    </lineage>
</organism>
<keyword evidence="2" id="KW-0677">Repeat</keyword>
<feature type="region of interest" description="Disordered" evidence="6">
    <location>
        <begin position="251"/>
        <end position="274"/>
    </location>
</feature>
<proteinExistence type="predicted"/>
<feature type="domain" description="C2H2-type" evidence="7">
    <location>
        <begin position="208"/>
        <end position="235"/>
    </location>
</feature>
<protein>
    <recommendedName>
        <fullName evidence="7">C2H2-type domain-containing protein</fullName>
    </recommendedName>
</protein>
<dbReference type="GO" id="GO:0005634">
    <property type="term" value="C:nucleus"/>
    <property type="evidence" value="ECO:0007669"/>
    <property type="project" value="UniProtKB-ARBA"/>
</dbReference>
<feature type="compositionally biased region" description="Basic residues" evidence="6">
    <location>
        <begin position="251"/>
        <end position="261"/>
    </location>
</feature>
<comment type="caution">
    <text evidence="8">The sequence shown here is derived from an EMBL/GenBank/DDBJ whole genome shotgun (WGS) entry which is preliminary data.</text>
</comment>
<keyword evidence="1" id="KW-0479">Metal-binding</keyword>
<dbReference type="PANTHER" id="PTHR19818">
    <property type="entry name" value="ZINC FINGER PROTEIN ZIC AND GLI"/>
    <property type="match status" value="1"/>
</dbReference>
<dbReference type="GO" id="GO:0008270">
    <property type="term" value="F:zinc ion binding"/>
    <property type="evidence" value="ECO:0007669"/>
    <property type="project" value="UniProtKB-KW"/>
</dbReference>
<evidence type="ECO:0000256" key="6">
    <source>
        <dbReference type="SAM" id="MobiDB-lite"/>
    </source>
</evidence>
<dbReference type="GO" id="GO:0000981">
    <property type="term" value="F:DNA-binding transcription factor activity, RNA polymerase II-specific"/>
    <property type="evidence" value="ECO:0007669"/>
    <property type="project" value="TreeGrafter"/>
</dbReference>
<dbReference type="GO" id="GO:0045944">
    <property type="term" value="P:positive regulation of transcription by RNA polymerase II"/>
    <property type="evidence" value="ECO:0007669"/>
    <property type="project" value="UniProtKB-ARBA"/>
</dbReference>
<sequence length="313" mass="34080">MSAESDLLWSLFNDSTKAELPFFAPLPQVDAPPPESFDNEFSELEFDGPVQLPIQLEDSFTNLRGSPPVFTSPSAFSHSTESGYDIAASEYSFVGYPASNYSMPLDLAFHNVRVSSEYGGVDTMHDSIYSSAFRGSFGPLPPSPSPSPPVRVAKALSDYGPSKPRQPHFGISPDNLSLPRPHPTPAVPTVLSVQSPDAQTNTGSNRAHQCPNCNRAFARAFNLKTHMDTHNPERAKPFVCPHSSCKRSFSRKHDLQRHRTAIHRDQASSSVYSDSSRVSKPAIGVTAGTRAWCEKCGKGHVGREGGCDCNDVK</sequence>
<keyword evidence="3 5" id="KW-0863">Zinc-finger</keyword>
<dbReference type="FunFam" id="3.30.160.60:FF:000446">
    <property type="entry name" value="Zinc finger protein"/>
    <property type="match status" value="1"/>
</dbReference>
<dbReference type="PROSITE" id="PS50157">
    <property type="entry name" value="ZINC_FINGER_C2H2_2"/>
    <property type="match status" value="2"/>
</dbReference>
<dbReference type="InterPro" id="IPR050329">
    <property type="entry name" value="GLI_C2H2-zinc-finger"/>
</dbReference>
<dbReference type="Gene3D" id="3.30.160.60">
    <property type="entry name" value="Classic Zinc Finger"/>
    <property type="match status" value="2"/>
</dbReference>
<evidence type="ECO:0000256" key="1">
    <source>
        <dbReference type="ARBA" id="ARBA00022723"/>
    </source>
</evidence>
<accession>A0AAD4LP08</accession>
<dbReference type="InterPro" id="IPR036236">
    <property type="entry name" value="Znf_C2H2_sf"/>
</dbReference>
<dbReference type="AlphaFoldDB" id="A0AAD4LP08"/>
<dbReference type="Proteomes" id="UP001201163">
    <property type="component" value="Unassembled WGS sequence"/>
</dbReference>
<keyword evidence="9" id="KW-1185">Reference proteome</keyword>
<dbReference type="SMART" id="SM00355">
    <property type="entry name" value="ZnF_C2H2"/>
    <property type="match status" value="2"/>
</dbReference>
<gene>
    <name evidence="8" type="ORF">EDB92DRAFT_1443514</name>
</gene>
<evidence type="ECO:0000313" key="8">
    <source>
        <dbReference type="EMBL" id="KAH8997568.1"/>
    </source>
</evidence>
<dbReference type="GO" id="GO:0000978">
    <property type="term" value="F:RNA polymerase II cis-regulatory region sequence-specific DNA binding"/>
    <property type="evidence" value="ECO:0007669"/>
    <property type="project" value="TreeGrafter"/>
</dbReference>
<feature type="region of interest" description="Disordered" evidence="6">
    <location>
        <begin position="162"/>
        <end position="182"/>
    </location>
</feature>
<reference evidence="8" key="1">
    <citation type="submission" date="2022-01" db="EMBL/GenBank/DDBJ databases">
        <title>Comparative genomics reveals a dynamic genome evolution in the ectomycorrhizal milk-cap (Lactarius) mushrooms.</title>
        <authorList>
            <consortium name="DOE Joint Genome Institute"/>
            <person name="Lebreton A."/>
            <person name="Tang N."/>
            <person name="Kuo A."/>
            <person name="LaButti K."/>
            <person name="Drula E."/>
            <person name="Barry K."/>
            <person name="Clum A."/>
            <person name="Lipzen A."/>
            <person name="Mousain D."/>
            <person name="Ng V."/>
            <person name="Wang R."/>
            <person name="Wang X."/>
            <person name="Dai Y."/>
            <person name="Henrissat B."/>
            <person name="Grigoriev I.V."/>
            <person name="Guerin-Laguette A."/>
            <person name="Yu F."/>
            <person name="Martin F.M."/>
        </authorList>
    </citation>
    <scope>NUCLEOTIDE SEQUENCE</scope>
    <source>
        <strain evidence="8">QP</strain>
    </source>
</reference>
<keyword evidence="4" id="KW-0862">Zinc</keyword>
<evidence type="ECO:0000256" key="3">
    <source>
        <dbReference type="ARBA" id="ARBA00022771"/>
    </source>
</evidence>
<dbReference type="SUPFAM" id="SSF57667">
    <property type="entry name" value="beta-beta-alpha zinc fingers"/>
    <property type="match status" value="1"/>
</dbReference>
<feature type="domain" description="C2H2-type" evidence="7">
    <location>
        <begin position="238"/>
        <end position="268"/>
    </location>
</feature>
<evidence type="ECO:0000259" key="7">
    <source>
        <dbReference type="PROSITE" id="PS50157"/>
    </source>
</evidence>
<evidence type="ECO:0000256" key="2">
    <source>
        <dbReference type="ARBA" id="ARBA00022737"/>
    </source>
</evidence>
<evidence type="ECO:0000256" key="4">
    <source>
        <dbReference type="ARBA" id="ARBA00022833"/>
    </source>
</evidence>
<evidence type="ECO:0000313" key="9">
    <source>
        <dbReference type="Proteomes" id="UP001201163"/>
    </source>
</evidence>
<evidence type="ECO:0000256" key="5">
    <source>
        <dbReference type="PROSITE-ProRule" id="PRU00042"/>
    </source>
</evidence>
<dbReference type="PANTHER" id="PTHR19818:SF139">
    <property type="entry name" value="PAIR-RULE PROTEIN ODD-PAIRED"/>
    <property type="match status" value="1"/>
</dbReference>
<dbReference type="Pfam" id="PF00096">
    <property type="entry name" value="zf-C2H2"/>
    <property type="match status" value="2"/>
</dbReference>
<dbReference type="InterPro" id="IPR013087">
    <property type="entry name" value="Znf_C2H2_type"/>
</dbReference>
<dbReference type="EMBL" id="JAKELL010000007">
    <property type="protein sequence ID" value="KAH8997568.1"/>
    <property type="molecule type" value="Genomic_DNA"/>
</dbReference>
<dbReference type="PROSITE" id="PS00028">
    <property type="entry name" value="ZINC_FINGER_C2H2_1"/>
    <property type="match status" value="2"/>
</dbReference>
<name>A0AAD4LP08_9AGAM</name>